<reference evidence="2 3" key="1">
    <citation type="journal article" date="2011" name="Stand. Genomic Sci.">
        <title>Non-contiguous finished genome sequence and contextual data of the filamentous soil bacterium Ktedonobacter racemifer type strain (SOSP1-21).</title>
        <authorList>
            <person name="Chang Y.J."/>
            <person name="Land M."/>
            <person name="Hauser L."/>
            <person name="Chertkov O."/>
            <person name="Del Rio T.G."/>
            <person name="Nolan M."/>
            <person name="Copeland A."/>
            <person name="Tice H."/>
            <person name="Cheng J.F."/>
            <person name="Lucas S."/>
            <person name="Han C."/>
            <person name="Goodwin L."/>
            <person name="Pitluck S."/>
            <person name="Ivanova N."/>
            <person name="Ovchinikova G."/>
            <person name="Pati A."/>
            <person name="Chen A."/>
            <person name="Palaniappan K."/>
            <person name="Mavromatis K."/>
            <person name="Liolios K."/>
            <person name="Brettin T."/>
            <person name="Fiebig A."/>
            <person name="Rohde M."/>
            <person name="Abt B."/>
            <person name="Goker M."/>
            <person name="Detter J.C."/>
            <person name="Woyke T."/>
            <person name="Bristow J."/>
            <person name="Eisen J.A."/>
            <person name="Markowitz V."/>
            <person name="Hugenholtz P."/>
            <person name="Kyrpides N.C."/>
            <person name="Klenk H.P."/>
            <person name="Lapidus A."/>
        </authorList>
    </citation>
    <scope>NUCLEOTIDE SEQUENCE [LARGE SCALE GENOMIC DNA]</scope>
    <source>
        <strain evidence="3">DSM 44963</strain>
    </source>
</reference>
<gene>
    <name evidence="2" type="ORF">Krac_2772</name>
</gene>
<dbReference type="RefSeq" id="WP_007919762.1">
    <property type="nucleotide sequence ID" value="NZ_ADVG01000004.1"/>
</dbReference>
<comment type="caution">
    <text evidence="2">The sequence shown here is derived from an EMBL/GenBank/DDBJ whole genome shotgun (WGS) entry which is preliminary data.</text>
</comment>
<keyword evidence="3" id="KW-1185">Reference proteome</keyword>
<dbReference type="Proteomes" id="UP000004508">
    <property type="component" value="Unassembled WGS sequence"/>
</dbReference>
<evidence type="ECO:0000256" key="1">
    <source>
        <dbReference type="SAM" id="MobiDB-lite"/>
    </source>
</evidence>
<proteinExistence type="predicted"/>
<evidence type="ECO:0000313" key="2">
    <source>
        <dbReference type="EMBL" id="EFH82001.1"/>
    </source>
</evidence>
<dbReference type="AlphaFoldDB" id="D6TZL1"/>
<dbReference type="InParanoid" id="D6TZL1"/>
<protein>
    <submittedName>
        <fullName evidence="2">Uncharacterized protein</fullName>
    </submittedName>
</protein>
<sequence>MMDLEDFVEPEVAATAVVAAAIFSPKARKLLRKGAVYGLAGALIAGETAASFGKSMAHGFQKGRVSAESSPQANRQAVTTNQQQPTDPATKSINQGK</sequence>
<feature type="region of interest" description="Disordered" evidence="1">
    <location>
        <begin position="62"/>
        <end position="97"/>
    </location>
</feature>
<name>D6TZL1_KTERA</name>
<dbReference type="STRING" id="485913.Krac_2772"/>
<feature type="compositionally biased region" description="Polar residues" evidence="1">
    <location>
        <begin position="67"/>
        <end position="97"/>
    </location>
</feature>
<evidence type="ECO:0000313" key="3">
    <source>
        <dbReference type="Proteomes" id="UP000004508"/>
    </source>
</evidence>
<accession>D6TZL1</accession>
<dbReference type="EMBL" id="ADVG01000004">
    <property type="protein sequence ID" value="EFH82001.1"/>
    <property type="molecule type" value="Genomic_DNA"/>
</dbReference>
<organism evidence="2 3">
    <name type="scientific">Ktedonobacter racemifer DSM 44963</name>
    <dbReference type="NCBI Taxonomy" id="485913"/>
    <lineage>
        <taxon>Bacteria</taxon>
        <taxon>Bacillati</taxon>
        <taxon>Chloroflexota</taxon>
        <taxon>Ktedonobacteria</taxon>
        <taxon>Ktedonobacterales</taxon>
        <taxon>Ktedonobacteraceae</taxon>
        <taxon>Ktedonobacter</taxon>
    </lineage>
</organism>